<dbReference type="EMBL" id="HBUF01035032">
    <property type="protein sequence ID" value="CAG6616177.1"/>
    <property type="molecule type" value="Transcribed_RNA"/>
</dbReference>
<dbReference type="EMBL" id="HBUF01035030">
    <property type="protein sequence ID" value="CAG6616172.1"/>
    <property type="molecule type" value="Transcribed_RNA"/>
</dbReference>
<name>A0A8D8LT37_9HEMI</name>
<evidence type="ECO:0000313" key="1">
    <source>
        <dbReference type="EMBL" id="CAG6616175.1"/>
    </source>
</evidence>
<sequence length="100" mass="12129">MQLHSVRLYFMLQPECHPIQQKHYFTRQDIWVMMKFTLYGQNITEITDEVLFQQSSVMCYLSSTRYQTNCTELQSVGNQMFHCLHLCFMKPLLNTRYYLD</sequence>
<reference evidence="1" key="1">
    <citation type="submission" date="2021-05" db="EMBL/GenBank/DDBJ databases">
        <authorList>
            <person name="Alioto T."/>
            <person name="Alioto T."/>
            <person name="Gomez Garrido J."/>
        </authorList>
    </citation>
    <scope>NUCLEOTIDE SEQUENCE</scope>
</reference>
<dbReference type="EMBL" id="HBUF01035031">
    <property type="protein sequence ID" value="CAG6616175.1"/>
    <property type="molecule type" value="Transcribed_RNA"/>
</dbReference>
<protein>
    <submittedName>
        <fullName evidence="1">Uncharacterized protein</fullName>
    </submittedName>
</protein>
<organism evidence="1">
    <name type="scientific">Cacopsylla melanoneura</name>
    <dbReference type="NCBI Taxonomy" id="428564"/>
    <lineage>
        <taxon>Eukaryota</taxon>
        <taxon>Metazoa</taxon>
        <taxon>Ecdysozoa</taxon>
        <taxon>Arthropoda</taxon>
        <taxon>Hexapoda</taxon>
        <taxon>Insecta</taxon>
        <taxon>Pterygota</taxon>
        <taxon>Neoptera</taxon>
        <taxon>Paraneoptera</taxon>
        <taxon>Hemiptera</taxon>
        <taxon>Sternorrhyncha</taxon>
        <taxon>Psylloidea</taxon>
        <taxon>Psyllidae</taxon>
        <taxon>Psyllinae</taxon>
        <taxon>Cacopsylla</taxon>
    </lineage>
</organism>
<dbReference type="AlphaFoldDB" id="A0A8D8LT37"/>
<accession>A0A8D8LT37</accession>
<proteinExistence type="predicted"/>